<name>J0WXN4_AURST</name>
<evidence type="ECO:0000256" key="5">
    <source>
        <dbReference type="ARBA" id="ARBA00023015"/>
    </source>
</evidence>
<gene>
    <name evidence="11" type="ORF">AURDEDRAFT_166340</name>
</gene>
<evidence type="ECO:0000256" key="1">
    <source>
        <dbReference type="ARBA" id="ARBA00004123"/>
    </source>
</evidence>
<dbReference type="InterPro" id="IPR013087">
    <property type="entry name" value="Znf_C2H2_type"/>
</dbReference>
<evidence type="ECO:0000313" key="11">
    <source>
        <dbReference type="EMBL" id="EJD44555.1"/>
    </source>
</evidence>
<dbReference type="Proteomes" id="UP000006514">
    <property type="component" value="Unassembled WGS sequence"/>
</dbReference>
<organism evidence="11 12">
    <name type="scientific">Auricularia subglabra (strain TFB-10046 / SS5)</name>
    <name type="common">White-rot fungus</name>
    <name type="synonym">Auricularia delicata (strain TFB10046)</name>
    <dbReference type="NCBI Taxonomy" id="717982"/>
    <lineage>
        <taxon>Eukaryota</taxon>
        <taxon>Fungi</taxon>
        <taxon>Dikarya</taxon>
        <taxon>Basidiomycota</taxon>
        <taxon>Agaricomycotina</taxon>
        <taxon>Agaricomycetes</taxon>
        <taxon>Auriculariales</taxon>
        <taxon>Auriculariaceae</taxon>
        <taxon>Auricularia</taxon>
    </lineage>
</organism>
<reference evidence="12" key="1">
    <citation type="journal article" date="2012" name="Science">
        <title>The Paleozoic origin of enzymatic lignin decomposition reconstructed from 31 fungal genomes.</title>
        <authorList>
            <person name="Floudas D."/>
            <person name="Binder M."/>
            <person name="Riley R."/>
            <person name="Barry K."/>
            <person name="Blanchette R.A."/>
            <person name="Henrissat B."/>
            <person name="Martinez A.T."/>
            <person name="Otillar R."/>
            <person name="Spatafora J.W."/>
            <person name="Yadav J.S."/>
            <person name="Aerts A."/>
            <person name="Benoit I."/>
            <person name="Boyd A."/>
            <person name="Carlson A."/>
            <person name="Copeland A."/>
            <person name="Coutinho P.M."/>
            <person name="de Vries R.P."/>
            <person name="Ferreira P."/>
            <person name="Findley K."/>
            <person name="Foster B."/>
            <person name="Gaskell J."/>
            <person name="Glotzer D."/>
            <person name="Gorecki P."/>
            <person name="Heitman J."/>
            <person name="Hesse C."/>
            <person name="Hori C."/>
            <person name="Igarashi K."/>
            <person name="Jurgens J.A."/>
            <person name="Kallen N."/>
            <person name="Kersten P."/>
            <person name="Kohler A."/>
            <person name="Kuees U."/>
            <person name="Kumar T.K.A."/>
            <person name="Kuo A."/>
            <person name="LaButti K."/>
            <person name="Larrondo L.F."/>
            <person name="Lindquist E."/>
            <person name="Ling A."/>
            <person name="Lombard V."/>
            <person name="Lucas S."/>
            <person name="Lundell T."/>
            <person name="Martin R."/>
            <person name="McLaughlin D.J."/>
            <person name="Morgenstern I."/>
            <person name="Morin E."/>
            <person name="Murat C."/>
            <person name="Nagy L.G."/>
            <person name="Nolan M."/>
            <person name="Ohm R.A."/>
            <person name="Patyshakuliyeva A."/>
            <person name="Rokas A."/>
            <person name="Ruiz-Duenas F.J."/>
            <person name="Sabat G."/>
            <person name="Salamov A."/>
            <person name="Samejima M."/>
            <person name="Schmutz J."/>
            <person name="Slot J.C."/>
            <person name="St John F."/>
            <person name="Stenlid J."/>
            <person name="Sun H."/>
            <person name="Sun S."/>
            <person name="Syed K."/>
            <person name="Tsang A."/>
            <person name="Wiebenga A."/>
            <person name="Young D."/>
            <person name="Pisabarro A."/>
            <person name="Eastwood D.C."/>
            <person name="Martin F."/>
            <person name="Cullen D."/>
            <person name="Grigoriev I.V."/>
            <person name="Hibbett D.S."/>
        </authorList>
    </citation>
    <scope>NUCLEOTIDE SEQUENCE [LARGE SCALE GENOMIC DNA]</scope>
    <source>
        <strain evidence="12">TFB10046</strain>
    </source>
</reference>
<protein>
    <recommendedName>
        <fullName evidence="10">C2H2-type domain-containing protein</fullName>
    </recommendedName>
</protein>
<dbReference type="InParanoid" id="J0WXN4"/>
<comment type="subcellular location">
    <subcellularLocation>
        <location evidence="1">Nucleus</location>
    </subcellularLocation>
</comment>
<dbReference type="PROSITE" id="PS50157">
    <property type="entry name" value="ZINC_FINGER_C2H2_2"/>
    <property type="match status" value="2"/>
</dbReference>
<evidence type="ECO:0000256" key="3">
    <source>
        <dbReference type="ARBA" id="ARBA00022771"/>
    </source>
</evidence>
<evidence type="ECO:0000256" key="8">
    <source>
        <dbReference type="PROSITE-ProRule" id="PRU00042"/>
    </source>
</evidence>
<dbReference type="InterPro" id="IPR051061">
    <property type="entry name" value="Zinc_finger_trans_reg"/>
</dbReference>
<keyword evidence="5" id="KW-0805">Transcription regulation</keyword>
<feature type="compositionally biased region" description="Basic and acidic residues" evidence="9">
    <location>
        <begin position="239"/>
        <end position="253"/>
    </location>
</feature>
<evidence type="ECO:0000256" key="4">
    <source>
        <dbReference type="ARBA" id="ARBA00022833"/>
    </source>
</evidence>
<dbReference type="eggNOG" id="KOG1721">
    <property type="taxonomic scope" value="Eukaryota"/>
</dbReference>
<keyword evidence="4" id="KW-0862">Zinc</keyword>
<dbReference type="GO" id="GO:0005634">
    <property type="term" value="C:nucleus"/>
    <property type="evidence" value="ECO:0007669"/>
    <property type="project" value="UniProtKB-SubCell"/>
</dbReference>
<keyword evidence="7" id="KW-0539">Nucleus</keyword>
<dbReference type="PANTHER" id="PTHR46179:SF13">
    <property type="entry name" value="C2H2-TYPE DOMAIN-CONTAINING PROTEIN"/>
    <property type="match status" value="1"/>
</dbReference>
<feature type="domain" description="C2H2-type" evidence="10">
    <location>
        <begin position="186"/>
        <end position="213"/>
    </location>
</feature>
<dbReference type="KEGG" id="adl:AURDEDRAFT_166340"/>
<feature type="compositionally biased region" description="Acidic residues" evidence="9">
    <location>
        <begin position="279"/>
        <end position="288"/>
    </location>
</feature>
<sequence length="288" mass="31728">MSPAVGLSCLWSECPEPGLYADSKMLFEHLQAAHNPQSVVLQCKWTGCARDSAITGPQAIAAHLCSHADFRPYVCAYPDCGLAVICAHDLRRHIVDRHDGRAQPRSDSGASPSCLACRWTGCQRMFPNDNTGAGHLWEHVVKKHALRTGPSKELQCRWGPCARAFNNGSHFMPHLRSHLPKWYRPYECTTCSRKFGTAGSLAMHKRTHTPKASAPTRAPAANGEGGGDGRKGKKKRRKVAEDEHSPEFGQLEERVTVLEARLDALITGWRRGRGLPGADESDESEEDD</sequence>
<dbReference type="AlphaFoldDB" id="J0WXN4"/>
<keyword evidence="12" id="KW-1185">Reference proteome</keyword>
<accession>J0WXN4</accession>
<evidence type="ECO:0000256" key="7">
    <source>
        <dbReference type="ARBA" id="ARBA00023242"/>
    </source>
</evidence>
<dbReference type="GO" id="GO:0008270">
    <property type="term" value="F:zinc ion binding"/>
    <property type="evidence" value="ECO:0007669"/>
    <property type="project" value="UniProtKB-KW"/>
</dbReference>
<feature type="domain" description="C2H2-type" evidence="10">
    <location>
        <begin position="154"/>
        <end position="178"/>
    </location>
</feature>
<dbReference type="PANTHER" id="PTHR46179">
    <property type="entry name" value="ZINC FINGER PROTEIN"/>
    <property type="match status" value="1"/>
</dbReference>
<dbReference type="SUPFAM" id="SSF57667">
    <property type="entry name" value="beta-beta-alpha zinc fingers"/>
    <property type="match status" value="2"/>
</dbReference>
<evidence type="ECO:0000256" key="9">
    <source>
        <dbReference type="SAM" id="MobiDB-lite"/>
    </source>
</evidence>
<keyword evidence="6" id="KW-0804">Transcription</keyword>
<dbReference type="InterPro" id="IPR036236">
    <property type="entry name" value="Znf_C2H2_sf"/>
</dbReference>
<keyword evidence="2" id="KW-0479">Metal-binding</keyword>
<dbReference type="Gene3D" id="3.30.160.60">
    <property type="entry name" value="Classic Zinc Finger"/>
    <property type="match status" value="3"/>
</dbReference>
<dbReference type="PROSITE" id="PS00028">
    <property type="entry name" value="ZINC_FINGER_C2H2_1"/>
    <property type="match status" value="4"/>
</dbReference>
<feature type="region of interest" description="Disordered" evidence="9">
    <location>
        <begin position="268"/>
        <end position="288"/>
    </location>
</feature>
<dbReference type="EMBL" id="JH687770">
    <property type="protein sequence ID" value="EJD44555.1"/>
    <property type="molecule type" value="Genomic_DNA"/>
</dbReference>
<evidence type="ECO:0000256" key="6">
    <source>
        <dbReference type="ARBA" id="ARBA00023163"/>
    </source>
</evidence>
<dbReference type="OrthoDB" id="4748970at2759"/>
<evidence type="ECO:0000259" key="10">
    <source>
        <dbReference type="PROSITE" id="PS50157"/>
    </source>
</evidence>
<dbReference type="FunFam" id="3.30.160.60:FF:000446">
    <property type="entry name" value="Zinc finger protein"/>
    <property type="match status" value="1"/>
</dbReference>
<proteinExistence type="predicted"/>
<feature type="region of interest" description="Disordered" evidence="9">
    <location>
        <begin position="204"/>
        <end position="253"/>
    </location>
</feature>
<dbReference type="SMART" id="SM00355">
    <property type="entry name" value="ZnF_C2H2"/>
    <property type="match status" value="6"/>
</dbReference>
<keyword evidence="3 8" id="KW-0863">Zinc-finger</keyword>
<evidence type="ECO:0000313" key="12">
    <source>
        <dbReference type="Proteomes" id="UP000006514"/>
    </source>
</evidence>
<evidence type="ECO:0000256" key="2">
    <source>
        <dbReference type="ARBA" id="ARBA00022723"/>
    </source>
</evidence>
<dbReference type="GO" id="GO:0006357">
    <property type="term" value="P:regulation of transcription by RNA polymerase II"/>
    <property type="evidence" value="ECO:0007669"/>
    <property type="project" value="TreeGrafter"/>
</dbReference>